<evidence type="ECO:0000313" key="4">
    <source>
        <dbReference type="Proteomes" id="UP000044026"/>
    </source>
</evidence>
<dbReference type="GO" id="GO:0047372">
    <property type="term" value="F:monoacylglycerol lipase activity"/>
    <property type="evidence" value="ECO:0007669"/>
    <property type="project" value="TreeGrafter"/>
</dbReference>
<accession>A0A0B7HH83</accession>
<dbReference type="GeneID" id="69580744"/>
<feature type="active site" description="Charge relay system" evidence="2">
    <location>
        <position position="266"/>
    </location>
</feature>
<comment type="similarity">
    <text evidence="1">Belongs to the AB hydrolase superfamily. AB hydrolase 4 family.</text>
</comment>
<dbReference type="Gene3D" id="3.40.50.1820">
    <property type="entry name" value="alpha/beta hydrolase"/>
    <property type="match status" value="1"/>
</dbReference>
<dbReference type="Pfam" id="PF00561">
    <property type="entry name" value="Abhydrolase_1"/>
    <property type="match status" value="1"/>
</dbReference>
<proteinExistence type="inferred from homology"/>
<feature type="active site" description="Charge relay system" evidence="2">
    <location>
        <position position="140"/>
    </location>
</feature>
<feature type="active site" description="Charge relay system" evidence="2">
    <location>
        <position position="295"/>
    </location>
</feature>
<dbReference type="InterPro" id="IPR029058">
    <property type="entry name" value="AB_hydrolase_fold"/>
</dbReference>
<dbReference type="PIRSF" id="PIRSF005211">
    <property type="entry name" value="Ab_hydro_YheT"/>
    <property type="match status" value="1"/>
</dbReference>
<dbReference type="PANTHER" id="PTHR10794:SF94">
    <property type="entry name" value="ESTERASE YHET-RELATED"/>
    <property type="match status" value="1"/>
</dbReference>
<organism evidence="3 4">
    <name type="scientific">Capnocytophaga canimorsus</name>
    <dbReference type="NCBI Taxonomy" id="28188"/>
    <lineage>
        <taxon>Bacteria</taxon>
        <taxon>Pseudomonadati</taxon>
        <taxon>Bacteroidota</taxon>
        <taxon>Flavobacteriia</taxon>
        <taxon>Flavobacteriales</taxon>
        <taxon>Flavobacteriaceae</taxon>
        <taxon>Capnocytophaga</taxon>
    </lineage>
</organism>
<dbReference type="AlphaFoldDB" id="A0A0B7HH83"/>
<evidence type="ECO:0000256" key="1">
    <source>
        <dbReference type="ARBA" id="ARBA00010884"/>
    </source>
</evidence>
<dbReference type="GO" id="GO:0034338">
    <property type="term" value="F:short-chain carboxylesterase activity"/>
    <property type="evidence" value="ECO:0007669"/>
    <property type="project" value="TreeGrafter"/>
</dbReference>
<sequence length="320" mass="36511">MPIVESLYRPSYCFRNMDVATIYSGKFRRVSNIKQFRERLELIDGDFLDVDWSYAGEKSLRCVILLHGLEGSAQRPYILGAAKMFNQNGFDACAMNFRGCSGEDNRLFSTYHSGKIQDLSFVIQYVIEKGYSEIVIKGFSMGGNISLLYAGSTKQLPTQIKAFVAVSTPCDLAGCSERLLHWRNWLYAENFLIGLKKKAFQKRKKFPNQMEVSVLKGIKTLRDFDEIYTSKAHGFKNADHYYAQCSSLFVLEQISTPTLLINAQNDSFLSENCYPYAIAQKSSAVFLETPKYGGHVAFYDNKNIFYTEKRALEFAKNFCK</sequence>
<gene>
    <name evidence="3" type="ORF">CCAN12_720032</name>
</gene>
<dbReference type="PANTHER" id="PTHR10794">
    <property type="entry name" value="ABHYDROLASE DOMAIN-CONTAINING PROTEIN"/>
    <property type="match status" value="1"/>
</dbReference>
<dbReference type="InterPro" id="IPR012020">
    <property type="entry name" value="ABHD4"/>
</dbReference>
<dbReference type="EC" id="3.1.1.-" evidence="3"/>
<evidence type="ECO:0000256" key="2">
    <source>
        <dbReference type="PIRSR" id="PIRSR005211-1"/>
    </source>
</evidence>
<dbReference type="EMBL" id="CDOE01000070">
    <property type="protein sequence ID" value="CEN38034.1"/>
    <property type="molecule type" value="Genomic_DNA"/>
</dbReference>
<evidence type="ECO:0000313" key="3">
    <source>
        <dbReference type="EMBL" id="CEN38034.1"/>
    </source>
</evidence>
<dbReference type="SUPFAM" id="SSF53474">
    <property type="entry name" value="alpha/beta-Hydrolases"/>
    <property type="match status" value="1"/>
</dbReference>
<protein>
    <submittedName>
        <fullName evidence="3">Putative esterase yheT</fullName>
        <ecNumber evidence="3">3.1.1.-</ecNumber>
    </submittedName>
</protein>
<dbReference type="Proteomes" id="UP000044026">
    <property type="component" value="Unassembled WGS sequence"/>
</dbReference>
<dbReference type="RefSeq" id="WP_042000813.1">
    <property type="nucleotide sequence ID" value="NZ_CP022382.1"/>
</dbReference>
<name>A0A0B7HH83_9FLAO</name>
<dbReference type="InterPro" id="IPR050960">
    <property type="entry name" value="AB_hydrolase_4_sf"/>
</dbReference>
<reference evidence="3 4" key="1">
    <citation type="submission" date="2015-01" db="EMBL/GenBank/DDBJ databases">
        <authorList>
            <person name="Xiang T."/>
            <person name="Song Y."/>
            <person name="Huang L."/>
            <person name="Wang B."/>
            <person name="Wu P."/>
        </authorList>
    </citation>
    <scope>NUCLEOTIDE SEQUENCE [LARGE SCALE GENOMIC DNA]</scope>
    <source>
        <strain evidence="3 4">Cc12</strain>
    </source>
</reference>
<keyword evidence="3" id="KW-0378">Hydrolase</keyword>
<dbReference type="InterPro" id="IPR000073">
    <property type="entry name" value="AB_hydrolase_1"/>
</dbReference>